<accession>A0A1W2TNF9</accession>
<protein>
    <submittedName>
        <fullName evidence="2">Uncharacterized protein</fullName>
    </submittedName>
</protein>
<organism evidence="2">
    <name type="scientific">Rosellinia necatrix</name>
    <name type="common">White root-rot fungus</name>
    <dbReference type="NCBI Taxonomy" id="77044"/>
    <lineage>
        <taxon>Eukaryota</taxon>
        <taxon>Fungi</taxon>
        <taxon>Dikarya</taxon>
        <taxon>Ascomycota</taxon>
        <taxon>Pezizomycotina</taxon>
        <taxon>Sordariomycetes</taxon>
        <taxon>Xylariomycetidae</taxon>
        <taxon>Xylariales</taxon>
        <taxon>Xylariaceae</taxon>
        <taxon>Rosellinia</taxon>
    </lineage>
</organism>
<gene>
    <name evidence="2" type="ORF">SAMD00023353_4400020</name>
</gene>
<dbReference type="OrthoDB" id="4777722at2759"/>
<name>A0A1W2TNF9_ROSNE</name>
<evidence type="ECO:0000313" key="2">
    <source>
        <dbReference type="EMBL" id="GAP89902.1"/>
    </source>
</evidence>
<feature type="compositionally biased region" description="Polar residues" evidence="1">
    <location>
        <begin position="1"/>
        <end position="13"/>
    </location>
</feature>
<proteinExistence type="predicted"/>
<reference evidence="2" key="1">
    <citation type="submission" date="2016-03" db="EMBL/GenBank/DDBJ databases">
        <title>Draft genome sequence of Rosellinia necatrix.</title>
        <authorList>
            <person name="Kanematsu S."/>
        </authorList>
    </citation>
    <scope>NUCLEOTIDE SEQUENCE [LARGE SCALE GENOMIC DNA]</scope>
    <source>
        <strain evidence="2">W97</strain>
    </source>
</reference>
<dbReference type="AlphaFoldDB" id="A0A1W2TNF9"/>
<feature type="region of interest" description="Disordered" evidence="1">
    <location>
        <begin position="1"/>
        <end position="29"/>
    </location>
</feature>
<sequence>MVNLSEMTSAMNQPSPNDPASDDSSSDSPVTYDPVIEWDIALTHDRNNDLRQKSSVQNFFDLASTIKSCLDPDSTKWLRSLPYKMRNDAIPLFENTSDKDTEDYQLHLSYSWLTVDKHAANPVPGFYHLPCIQNAKPEETRLFIPLGRLFVNARNGGSCNTRCNITRSRVTRWTGYEVFISDDLALWIVFDYHCLTSGAQPWYPVSCAILEPFKPRLSIACLLPSLATVEHATFQTAMTSLQQTYLDLPQVQISQVERSAMTKRSLFRSFDKIVRYLEHVRINNRVGHNNLAYHLELGILKLRLCRCYKGIVSGELPHVGGFSIENELQSINVSLPGNVQLQGKPSTSFDNWMVKELDLLSQKYYNHDPTKSDLTGVDEGILEDFRVQILSVTKLLEEASMFGARYDLGDIYTMRCQDSEHIRCRFEATAADLQRLQYSAQTVDREFAELFDYKISVNAGRAEVEGAASVTYEDVGNGGSQGMENFRASYDTQVEGRDSLL</sequence>
<evidence type="ECO:0000256" key="1">
    <source>
        <dbReference type="SAM" id="MobiDB-lite"/>
    </source>
</evidence>
<dbReference type="Proteomes" id="UP000054516">
    <property type="component" value="Unassembled WGS sequence"/>
</dbReference>
<keyword evidence="3" id="KW-1185">Reference proteome</keyword>
<dbReference type="EMBL" id="DF977489">
    <property type="protein sequence ID" value="GAP89902.1"/>
    <property type="molecule type" value="Genomic_DNA"/>
</dbReference>
<evidence type="ECO:0000313" key="3">
    <source>
        <dbReference type="Proteomes" id="UP000054516"/>
    </source>
</evidence>